<keyword evidence="3" id="KW-1185">Reference proteome</keyword>
<dbReference type="InterPro" id="IPR025519">
    <property type="entry name" value="DUF4407"/>
</dbReference>
<dbReference type="OrthoDB" id="1492554at2"/>
<keyword evidence="1" id="KW-1133">Transmembrane helix</keyword>
<proteinExistence type="predicted"/>
<dbReference type="Pfam" id="PF14362">
    <property type="entry name" value="DUF4407"/>
    <property type="match status" value="1"/>
</dbReference>
<sequence length="323" mass="37481">MPTKRTYYHFWKLAGEDRFLLVNSNSKYQLRFAFSGILIILLFIIALISYQHVFAQIFNIPNLSWILGILFSLIIFNIYRLNLITISGNSNKVGTGYSISILFRIFIVLLLALTVIKPLETVMLKRTLNREIASLKVKEIKKAKGKIMTLFDAQISSNQENLDKIKEQFTSGRIQNGLAKIQLLEAKIQKLIDDKNSELEITEKKIDQSPHLVKGIILLNSKYPWVWLITFFFLIVFFLPIIIKQSVPSSCEYVRLREEVNHKIIVEEYTATKEIYSMLFQKKIGKEIELEERYEDPPFNLLVKSTNLKTGSEADYLKYLNGL</sequence>
<keyword evidence="1" id="KW-0812">Transmembrane</keyword>
<reference evidence="2 3" key="1">
    <citation type="journal article" date="2017" name="Int. J. Syst. Evol. Microbiol.">
        <title>Maripseudobacter aurantiacus gen. nov., sp. nov., a novel member of the family Flavobacteriaceae isolated from a sedimentation basin.</title>
        <authorList>
            <person name="Chen C."/>
            <person name="Su Y."/>
            <person name="Tao T."/>
            <person name="Fu G."/>
            <person name="Zhang C."/>
            <person name="Sun C."/>
            <person name="Zhang X."/>
            <person name="Wu M."/>
        </authorList>
    </citation>
    <scope>NUCLEOTIDE SEQUENCE [LARGE SCALE GENOMIC DNA]</scope>
    <source>
        <strain evidence="3">CDA4</strain>
    </source>
</reference>
<organism evidence="2 3">
    <name type="scientific">Maribacter aurantiacus</name>
    <dbReference type="NCBI Taxonomy" id="1882343"/>
    <lineage>
        <taxon>Bacteria</taxon>
        <taxon>Pseudomonadati</taxon>
        <taxon>Bacteroidota</taxon>
        <taxon>Flavobacteriia</taxon>
        <taxon>Flavobacteriales</taxon>
        <taxon>Flavobacteriaceae</taxon>
        <taxon>Maribacter</taxon>
    </lineage>
</organism>
<accession>A0A5R8M5I8</accession>
<feature type="transmembrane region" description="Helical" evidence="1">
    <location>
        <begin position="28"/>
        <end position="50"/>
    </location>
</feature>
<evidence type="ECO:0000313" key="3">
    <source>
        <dbReference type="Proteomes" id="UP000308382"/>
    </source>
</evidence>
<evidence type="ECO:0000313" key="2">
    <source>
        <dbReference type="EMBL" id="TLF44827.1"/>
    </source>
</evidence>
<name>A0A5R8M5I8_9FLAO</name>
<feature type="transmembrane region" description="Helical" evidence="1">
    <location>
        <begin position="62"/>
        <end position="79"/>
    </location>
</feature>
<dbReference type="RefSeq" id="WP_138258036.1">
    <property type="nucleotide sequence ID" value="NZ_VBUK01000004.1"/>
</dbReference>
<dbReference type="AlphaFoldDB" id="A0A5R8M5I8"/>
<comment type="caution">
    <text evidence="2">The sequence shown here is derived from an EMBL/GenBank/DDBJ whole genome shotgun (WGS) entry which is preliminary data.</text>
</comment>
<evidence type="ECO:0000256" key="1">
    <source>
        <dbReference type="SAM" id="Phobius"/>
    </source>
</evidence>
<protein>
    <submittedName>
        <fullName evidence="2">DUF4407 domain-containing protein</fullName>
    </submittedName>
</protein>
<feature type="transmembrane region" description="Helical" evidence="1">
    <location>
        <begin position="225"/>
        <end position="243"/>
    </location>
</feature>
<gene>
    <name evidence="2" type="ORF">FEK29_08660</name>
</gene>
<dbReference type="EMBL" id="VBUK01000004">
    <property type="protein sequence ID" value="TLF44827.1"/>
    <property type="molecule type" value="Genomic_DNA"/>
</dbReference>
<keyword evidence="1" id="KW-0472">Membrane</keyword>
<feature type="transmembrane region" description="Helical" evidence="1">
    <location>
        <begin position="99"/>
        <end position="116"/>
    </location>
</feature>
<dbReference type="Proteomes" id="UP000308382">
    <property type="component" value="Unassembled WGS sequence"/>
</dbReference>